<sequence length="185" mass="22019">MKLDDDKELVRQVLNGNTDSFNIIVNKYEITILKIVYNMIRNKEAAEDITQEVFITAYNKLYMYIDKYKLSNWLIQIAKNKTIDYIRKYKKVYEANIDDFYDMASKEEGPDSIAEFNETRTVIGNFINTLDETEKDILILRYSGERSFGDISQILNLNESMVKRKYYNLRERFMSYRKSSRVKEG</sequence>
<protein>
    <submittedName>
        <fullName evidence="1">RNA polymerase sigma factor</fullName>
    </submittedName>
</protein>
<gene>
    <name evidence="1" type="primary">csfU</name>
    <name evidence="1" type="ORF">rsdtw13_41410</name>
</gene>
<organism evidence="1 2">
    <name type="scientific">Inconstantimicrobium mannanitabidum</name>
    <dbReference type="NCBI Taxonomy" id="1604901"/>
    <lineage>
        <taxon>Bacteria</taxon>
        <taxon>Bacillati</taxon>
        <taxon>Bacillota</taxon>
        <taxon>Clostridia</taxon>
        <taxon>Eubacteriales</taxon>
        <taxon>Clostridiaceae</taxon>
        <taxon>Inconstantimicrobium</taxon>
    </lineage>
</organism>
<evidence type="ECO:0000313" key="2">
    <source>
        <dbReference type="Proteomes" id="UP001058074"/>
    </source>
</evidence>
<dbReference type="Proteomes" id="UP001058074">
    <property type="component" value="Unassembled WGS sequence"/>
</dbReference>
<evidence type="ECO:0000313" key="1">
    <source>
        <dbReference type="EMBL" id="GKX68883.1"/>
    </source>
</evidence>
<reference evidence="1" key="1">
    <citation type="journal article" date="2025" name="Int. J. Syst. Evol. Microbiol.">
        <title>Inconstantimicrobium mannanitabidum sp. nov., a novel member of the family Clostridiaceae isolated from anoxic soil under the treatment of reductive soil disinfestation.</title>
        <authorList>
            <person name="Ueki A."/>
            <person name="Tonouchi A."/>
            <person name="Honma S."/>
            <person name="Kaku N."/>
            <person name="Ueki K."/>
        </authorList>
    </citation>
    <scope>NUCLEOTIDE SEQUENCE</scope>
    <source>
        <strain evidence="1">TW13</strain>
    </source>
</reference>
<accession>A0ACB5RIF8</accession>
<keyword evidence="2" id="KW-1185">Reference proteome</keyword>
<name>A0ACB5RIF8_9CLOT</name>
<dbReference type="EMBL" id="BROD01000001">
    <property type="protein sequence ID" value="GKX68883.1"/>
    <property type="molecule type" value="Genomic_DNA"/>
</dbReference>
<proteinExistence type="predicted"/>
<comment type="caution">
    <text evidence="1">The sequence shown here is derived from an EMBL/GenBank/DDBJ whole genome shotgun (WGS) entry which is preliminary data.</text>
</comment>